<dbReference type="InterPro" id="IPR001451">
    <property type="entry name" value="Hexapep"/>
</dbReference>
<sequence length="453" mass="49620">MSKLKAVILAAGAGTRMKSELPKVVHKILGKTMLDYVIESAINAGADDICVVIGHEADTVKKAVSYDVEFVLQEDQLGTGHAVMQAKEFIGNEGNVLILFGDTPLISEDTLLKMVDYHIRHDNAATLLSTIVEDPTGYGRIIRDETHTFIKSVEHKDATESEKMICEINSGMYCFDAKALNEALKTLSNDNAQGEYYLPDTLKSIMAKRLNVNAMISDRYEDILGVNSKVQLYQAGTIMQKRINFQHMENGVTIMNPSHTYISKDATIGADTTIYPNNHIEGKTTIGKNCIIGPNCRIVDSHIGEYVNVDGSTILDSQIGNYTTVGPFAYIRPGSIIGHHAKIGDFVEIKNATMGDYTKASHLTYVGDADVGNHVNFGCGSVVVNYDGEKKHRTTIEDNAFIGCNTNLVSPVKVEESAYTAAGSTITKNVPSYALGIGRARQVNMEEWVKRNR</sequence>
<dbReference type="Gene3D" id="2.160.10.10">
    <property type="entry name" value="Hexapeptide repeat proteins"/>
    <property type="match status" value="1"/>
</dbReference>
<dbReference type="Proteomes" id="UP000683246">
    <property type="component" value="Chromosome"/>
</dbReference>
<dbReference type="GO" id="GO:0009252">
    <property type="term" value="P:peptidoglycan biosynthetic process"/>
    <property type="evidence" value="ECO:0007669"/>
    <property type="project" value="UniProtKB-UniRule"/>
</dbReference>
<dbReference type="SUPFAM" id="SSF53448">
    <property type="entry name" value="Nucleotide-diphospho-sugar transferases"/>
    <property type="match status" value="1"/>
</dbReference>
<dbReference type="InterPro" id="IPR029044">
    <property type="entry name" value="Nucleotide-diphossugar_trans"/>
</dbReference>
<proteinExistence type="inferred from homology"/>
<comment type="catalytic activity">
    <reaction evidence="18 20">
        <text>N-acetyl-alpha-D-glucosamine 1-phosphate + UTP + H(+) = UDP-N-acetyl-alpha-D-glucosamine + diphosphate</text>
        <dbReference type="Rhea" id="RHEA:13509"/>
        <dbReference type="ChEBI" id="CHEBI:15378"/>
        <dbReference type="ChEBI" id="CHEBI:33019"/>
        <dbReference type="ChEBI" id="CHEBI:46398"/>
        <dbReference type="ChEBI" id="CHEBI:57705"/>
        <dbReference type="ChEBI" id="CHEBI:57776"/>
        <dbReference type="EC" id="2.7.7.23"/>
    </reaction>
</comment>
<dbReference type="GO" id="GO:0071555">
    <property type="term" value="P:cell wall organization"/>
    <property type="evidence" value="ECO:0007669"/>
    <property type="project" value="UniProtKB-KW"/>
</dbReference>
<feature type="binding site" evidence="20">
    <location>
        <position position="139"/>
    </location>
    <ligand>
        <name>UDP-N-acetyl-alpha-D-glucosamine</name>
        <dbReference type="ChEBI" id="CHEBI:57705"/>
    </ligand>
</feature>
<evidence type="ECO:0000256" key="11">
    <source>
        <dbReference type="ARBA" id="ARBA00022842"/>
    </source>
</evidence>
<keyword evidence="8 20" id="KW-0548">Nucleotidyltransferase</keyword>
<comment type="function">
    <text evidence="19 20">Catalyzes the last two sequential reactions in the de novo biosynthetic pathway for UDP-N-acetylglucosamine (UDP-GlcNAc). The C-terminal domain catalyzes the transfer of acetyl group from acetyl coenzyme A to glucosamine-1-phosphate (GlcN-1-P) to produce N-acetylglucosamine-1-phosphate (GlcNAc-1-P), which is converted into UDP-GlcNAc by the transfer of uridine 5-monophosphate (from uridine 5-triphosphate), a reaction catalyzed by the N-terminal domain.</text>
</comment>
<keyword evidence="15 20" id="KW-0012">Acyltransferase</keyword>
<comment type="subunit">
    <text evidence="20">Homotrimer.</text>
</comment>
<comment type="similarity">
    <text evidence="5 20">In the N-terminal section; belongs to the N-acetylglucosamine-1-phosphate uridyltransferase family.</text>
</comment>
<dbReference type="GO" id="GO:0005737">
    <property type="term" value="C:cytoplasm"/>
    <property type="evidence" value="ECO:0007669"/>
    <property type="project" value="UniProtKB-SubCell"/>
</dbReference>
<dbReference type="InterPro" id="IPR038009">
    <property type="entry name" value="GlmU_C_LbH"/>
</dbReference>
<dbReference type="UniPathway" id="UPA00973"/>
<feature type="binding site" evidence="20">
    <location>
        <position position="102"/>
    </location>
    <ligand>
        <name>Mg(2+)</name>
        <dbReference type="ChEBI" id="CHEBI:18420"/>
    </ligand>
</feature>
<name>A0A8J8SEX4_9FIRM</name>
<dbReference type="Gene3D" id="3.90.550.10">
    <property type="entry name" value="Spore Coat Polysaccharide Biosynthesis Protein SpsA, Chain A"/>
    <property type="match status" value="1"/>
</dbReference>
<feature type="active site" description="Proton acceptor" evidence="20">
    <location>
        <position position="362"/>
    </location>
</feature>
<feature type="binding site" evidence="20">
    <location>
        <position position="73"/>
    </location>
    <ligand>
        <name>UDP-N-acetyl-alpha-D-glucosamine</name>
        <dbReference type="ChEBI" id="CHEBI:57705"/>
    </ligand>
</feature>
<dbReference type="GO" id="GO:0000902">
    <property type="term" value="P:cell morphogenesis"/>
    <property type="evidence" value="ECO:0007669"/>
    <property type="project" value="UniProtKB-UniRule"/>
</dbReference>
<comment type="caution">
    <text evidence="20">Lacks conserved residue(s) required for the propagation of feature annotation.</text>
</comment>
<evidence type="ECO:0000256" key="6">
    <source>
        <dbReference type="ARBA" id="ARBA00022490"/>
    </source>
</evidence>
<keyword evidence="16 20" id="KW-0961">Cell wall biogenesis/degradation</keyword>
<keyword evidence="7 20" id="KW-0808">Transferase</keyword>
<feature type="binding site" evidence="20">
    <location>
        <begin position="78"/>
        <end position="79"/>
    </location>
    <ligand>
        <name>UDP-N-acetyl-alpha-D-glucosamine</name>
        <dbReference type="ChEBI" id="CHEBI:57705"/>
    </ligand>
</feature>
<dbReference type="KEGG" id="vpy:HZI73_00245"/>
<protein>
    <recommendedName>
        <fullName evidence="20">Bifunctional protein GlmU</fullName>
    </recommendedName>
    <domain>
        <recommendedName>
            <fullName evidence="20">UDP-N-acetylglucosamine pyrophosphorylase</fullName>
            <ecNumber evidence="20">2.7.7.23</ecNumber>
        </recommendedName>
        <alternativeName>
            <fullName evidence="20">N-acetylglucosamine-1-phosphate uridyltransferase</fullName>
        </alternativeName>
    </domain>
    <domain>
        <recommendedName>
            <fullName evidence="20">Glucosamine-1-phosphate N-acetyltransferase</fullName>
            <ecNumber evidence="20">2.3.1.157</ecNumber>
        </recommendedName>
    </domain>
</protein>
<keyword evidence="14 20" id="KW-0511">Multifunctional enzyme</keyword>
<comment type="catalytic activity">
    <reaction evidence="17 20">
        <text>alpha-D-glucosamine 1-phosphate + acetyl-CoA = N-acetyl-alpha-D-glucosamine 1-phosphate + CoA + H(+)</text>
        <dbReference type="Rhea" id="RHEA:13725"/>
        <dbReference type="ChEBI" id="CHEBI:15378"/>
        <dbReference type="ChEBI" id="CHEBI:57287"/>
        <dbReference type="ChEBI" id="CHEBI:57288"/>
        <dbReference type="ChEBI" id="CHEBI:57776"/>
        <dbReference type="ChEBI" id="CHEBI:58516"/>
        <dbReference type="EC" id="2.3.1.157"/>
    </reaction>
</comment>
<dbReference type="EMBL" id="CP058649">
    <property type="protein sequence ID" value="QUI20832.1"/>
    <property type="molecule type" value="Genomic_DNA"/>
</dbReference>
<feature type="binding site" evidence="20">
    <location>
        <begin position="385"/>
        <end position="386"/>
    </location>
    <ligand>
        <name>acetyl-CoA</name>
        <dbReference type="ChEBI" id="CHEBI:57288"/>
    </ligand>
</feature>
<feature type="binding site" evidence="20">
    <location>
        <begin position="9"/>
        <end position="12"/>
    </location>
    <ligand>
        <name>UDP-N-acetyl-alpha-D-glucosamine</name>
        <dbReference type="ChEBI" id="CHEBI:57705"/>
    </ligand>
</feature>
<feature type="binding site" evidence="20">
    <location>
        <position position="23"/>
    </location>
    <ligand>
        <name>UDP-N-acetyl-alpha-D-glucosamine</name>
        <dbReference type="ChEBI" id="CHEBI:57705"/>
    </ligand>
</feature>
<evidence type="ECO:0000256" key="3">
    <source>
        <dbReference type="ARBA" id="ARBA00005208"/>
    </source>
</evidence>
<feature type="binding site" evidence="20">
    <location>
        <position position="154"/>
    </location>
    <ligand>
        <name>UDP-N-acetyl-alpha-D-glucosamine</name>
        <dbReference type="ChEBI" id="CHEBI:57705"/>
    </ligand>
</feature>
<feature type="binding site" evidence="20">
    <location>
        <position position="169"/>
    </location>
    <ligand>
        <name>UDP-N-acetyl-alpha-D-glucosamine</name>
        <dbReference type="ChEBI" id="CHEBI:57705"/>
    </ligand>
</feature>
<dbReference type="HAMAP" id="MF_01631">
    <property type="entry name" value="GlmU"/>
    <property type="match status" value="1"/>
</dbReference>
<comment type="cofactor">
    <cofactor evidence="20">
        <name>Mg(2+)</name>
        <dbReference type="ChEBI" id="CHEBI:18420"/>
    </cofactor>
    <text evidence="20">Binds 1 Mg(2+) ion per subunit.</text>
</comment>
<feature type="domain" description="Mannose-1-phosphate guanyltransferase C-terminal" evidence="22">
    <location>
        <begin position="264"/>
        <end position="354"/>
    </location>
</feature>
<comment type="pathway">
    <text evidence="20">Bacterial outer membrane biogenesis; LPS lipid A biosynthesis.</text>
</comment>
<organism evidence="23 24">
    <name type="scientific">Vallitalea pronyensis</name>
    <dbReference type="NCBI Taxonomy" id="1348613"/>
    <lineage>
        <taxon>Bacteria</taxon>
        <taxon>Bacillati</taxon>
        <taxon>Bacillota</taxon>
        <taxon>Clostridia</taxon>
        <taxon>Lachnospirales</taxon>
        <taxon>Vallitaleaceae</taxon>
        <taxon>Vallitalea</taxon>
    </lineage>
</organism>
<feature type="binding site" evidence="20">
    <location>
        <position position="365"/>
    </location>
    <ligand>
        <name>UDP-N-acetyl-alpha-D-glucosamine</name>
        <dbReference type="ChEBI" id="CHEBI:57705"/>
    </ligand>
</feature>
<feature type="binding site" evidence="20">
    <location>
        <position position="332"/>
    </location>
    <ligand>
        <name>UDP-N-acetyl-alpha-D-glucosamine</name>
        <dbReference type="ChEBI" id="CHEBI:57705"/>
    </ligand>
</feature>
<dbReference type="Pfam" id="PF14602">
    <property type="entry name" value="Hexapep_2"/>
    <property type="match status" value="1"/>
</dbReference>
<dbReference type="RefSeq" id="WP_212696290.1">
    <property type="nucleotide sequence ID" value="NZ_CP058649.1"/>
</dbReference>
<dbReference type="InterPro" id="IPR050065">
    <property type="entry name" value="GlmU-like"/>
</dbReference>
<comment type="pathway">
    <text evidence="2 20">Nucleotide-sugar biosynthesis; UDP-N-acetyl-alpha-D-glucosamine biosynthesis; N-acetyl-alpha-D-glucosamine 1-phosphate from alpha-D-glucosamine 6-phosphate (route II): step 2/2.</text>
</comment>
<dbReference type="GO" id="GO:0009245">
    <property type="term" value="P:lipid A biosynthetic process"/>
    <property type="evidence" value="ECO:0007669"/>
    <property type="project" value="UniProtKB-UniRule"/>
</dbReference>
<evidence type="ECO:0000256" key="17">
    <source>
        <dbReference type="ARBA" id="ARBA00048247"/>
    </source>
</evidence>
<evidence type="ECO:0000256" key="16">
    <source>
        <dbReference type="ARBA" id="ARBA00023316"/>
    </source>
</evidence>
<dbReference type="PANTHER" id="PTHR43584:SF3">
    <property type="entry name" value="BIFUNCTIONAL PROTEIN GLMU"/>
    <property type="match status" value="1"/>
</dbReference>
<evidence type="ECO:0000256" key="19">
    <source>
        <dbReference type="ARBA" id="ARBA00049628"/>
    </source>
</evidence>
<keyword evidence="13 20" id="KW-0573">Peptidoglycan synthesis</keyword>
<gene>
    <name evidence="20 23" type="primary">glmU</name>
    <name evidence="23" type="ORF">HZI73_00245</name>
</gene>
<feature type="binding site" evidence="20">
    <location>
        <position position="227"/>
    </location>
    <ligand>
        <name>UDP-N-acetyl-alpha-D-glucosamine</name>
        <dbReference type="ChEBI" id="CHEBI:57705"/>
    </ligand>
</feature>
<evidence type="ECO:0000259" key="22">
    <source>
        <dbReference type="Pfam" id="PF25087"/>
    </source>
</evidence>
<feature type="region of interest" description="N-acetyltransferase" evidence="20">
    <location>
        <begin position="251"/>
        <end position="453"/>
    </location>
</feature>
<reference evidence="23" key="1">
    <citation type="submission" date="2020-07" db="EMBL/GenBank/DDBJ databases">
        <title>Vallitalea pronyensis genome.</title>
        <authorList>
            <person name="Postec A."/>
        </authorList>
    </citation>
    <scope>NUCLEOTIDE SEQUENCE</scope>
    <source>
        <strain evidence="23">FatNI3</strain>
    </source>
</reference>
<evidence type="ECO:0000256" key="10">
    <source>
        <dbReference type="ARBA" id="ARBA00022737"/>
    </source>
</evidence>
<dbReference type="InterPro" id="IPR005835">
    <property type="entry name" value="NTP_transferase_dom"/>
</dbReference>
<evidence type="ECO:0000256" key="8">
    <source>
        <dbReference type="ARBA" id="ARBA00022695"/>
    </source>
</evidence>
<dbReference type="CDD" id="cd02540">
    <property type="entry name" value="GT2_GlmU_N_bac"/>
    <property type="match status" value="1"/>
</dbReference>
<comment type="similarity">
    <text evidence="4 20">In the C-terminal section; belongs to the transferase hexapeptide repeat family.</text>
</comment>
<evidence type="ECO:0000256" key="20">
    <source>
        <dbReference type="HAMAP-Rule" id="MF_01631"/>
    </source>
</evidence>
<evidence type="ECO:0000256" key="5">
    <source>
        <dbReference type="ARBA" id="ARBA00007947"/>
    </source>
</evidence>
<keyword evidence="9 20" id="KW-0479">Metal-binding</keyword>
<dbReference type="NCBIfam" id="TIGR01173">
    <property type="entry name" value="glmU"/>
    <property type="match status" value="1"/>
</dbReference>
<feature type="binding site" evidence="20">
    <location>
        <position position="422"/>
    </location>
    <ligand>
        <name>acetyl-CoA</name>
        <dbReference type="ChEBI" id="CHEBI:57288"/>
    </ligand>
</feature>
<feature type="binding site" evidence="20">
    <location>
        <position position="439"/>
    </location>
    <ligand>
        <name>acetyl-CoA</name>
        <dbReference type="ChEBI" id="CHEBI:57288"/>
    </ligand>
</feature>
<evidence type="ECO:0000256" key="14">
    <source>
        <dbReference type="ARBA" id="ARBA00023268"/>
    </source>
</evidence>
<evidence type="ECO:0000256" key="18">
    <source>
        <dbReference type="ARBA" id="ARBA00048493"/>
    </source>
</evidence>
<feature type="domain" description="Nucleotidyl transferase" evidence="21">
    <location>
        <begin position="5"/>
        <end position="219"/>
    </location>
</feature>
<dbReference type="GO" id="GO:0006048">
    <property type="term" value="P:UDP-N-acetylglucosamine biosynthetic process"/>
    <property type="evidence" value="ECO:0007669"/>
    <property type="project" value="UniProtKB-UniPathway"/>
</dbReference>
<dbReference type="InterPro" id="IPR011004">
    <property type="entry name" value="Trimer_LpxA-like_sf"/>
</dbReference>
<dbReference type="AlphaFoldDB" id="A0A8J8SEX4"/>
<dbReference type="NCBIfam" id="NF010934">
    <property type="entry name" value="PRK14354.1"/>
    <property type="match status" value="1"/>
</dbReference>
<dbReference type="UniPathway" id="UPA00113">
    <property type="reaction ID" value="UER00532"/>
</dbReference>
<feature type="region of interest" description="Linker" evidence="20">
    <location>
        <begin position="230"/>
        <end position="250"/>
    </location>
</feature>
<evidence type="ECO:0000256" key="7">
    <source>
        <dbReference type="ARBA" id="ARBA00022679"/>
    </source>
</evidence>
<evidence type="ECO:0000256" key="15">
    <source>
        <dbReference type="ARBA" id="ARBA00023315"/>
    </source>
</evidence>
<comment type="pathway">
    <text evidence="3 20">Nucleotide-sugar biosynthesis; UDP-N-acetyl-alpha-D-glucosamine biosynthesis; UDP-N-acetyl-alpha-D-glucosamine from N-acetyl-alpha-D-glucosamine 1-phosphate: step 1/1.</text>
</comment>
<evidence type="ECO:0000313" key="24">
    <source>
        <dbReference type="Proteomes" id="UP000683246"/>
    </source>
</evidence>
<evidence type="ECO:0000256" key="1">
    <source>
        <dbReference type="ARBA" id="ARBA00004496"/>
    </source>
</evidence>
<evidence type="ECO:0000313" key="23">
    <source>
        <dbReference type="EMBL" id="QUI20832.1"/>
    </source>
</evidence>
<dbReference type="InterPro" id="IPR056729">
    <property type="entry name" value="GMPPB_C"/>
</dbReference>
<evidence type="ECO:0000256" key="4">
    <source>
        <dbReference type="ARBA" id="ARBA00007707"/>
    </source>
</evidence>
<dbReference type="GO" id="GO:0019134">
    <property type="term" value="F:glucosamine-1-phosphate N-acetyltransferase activity"/>
    <property type="evidence" value="ECO:0007669"/>
    <property type="project" value="UniProtKB-UniRule"/>
</dbReference>
<evidence type="ECO:0000256" key="12">
    <source>
        <dbReference type="ARBA" id="ARBA00022960"/>
    </source>
</evidence>
<dbReference type="SUPFAM" id="SSF51161">
    <property type="entry name" value="Trimeric LpxA-like enzymes"/>
    <property type="match status" value="1"/>
</dbReference>
<dbReference type="GO" id="GO:0000287">
    <property type="term" value="F:magnesium ion binding"/>
    <property type="evidence" value="ECO:0007669"/>
    <property type="project" value="UniProtKB-UniRule"/>
</dbReference>
<dbReference type="CDD" id="cd03353">
    <property type="entry name" value="LbH_GlmU_C"/>
    <property type="match status" value="1"/>
</dbReference>
<dbReference type="Pfam" id="PF00483">
    <property type="entry name" value="NTP_transferase"/>
    <property type="match status" value="1"/>
</dbReference>
<dbReference type="Pfam" id="PF25087">
    <property type="entry name" value="GMPPB_C"/>
    <property type="match status" value="1"/>
</dbReference>
<evidence type="ECO:0000256" key="2">
    <source>
        <dbReference type="ARBA" id="ARBA00005166"/>
    </source>
</evidence>
<evidence type="ECO:0000259" key="21">
    <source>
        <dbReference type="Pfam" id="PF00483"/>
    </source>
</evidence>
<evidence type="ECO:0000256" key="9">
    <source>
        <dbReference type="ARBA" id="ARBA00022723"/>
    </source>
</evidence>
<feature type="binding site" evidence="20">
    <location>
        <position position="350"/>
    </location>
    <ligand>
        <name>UDP-N-acetyl-alpha-D-glucosamine</name>
        <dbReference type="ChEBI" id="CHEBI:57705"/>
    </ligand>
</feature>
<dbReference type="EC" id="2.3.1.157" evidence="20"/>
<dbReference type="GO" id="GO:0003977">
    <property type="term" value="F:UDP-N-acetylglucosamine diphosphorylase activity"/>
    <property type="evidence" value="ECO:0007669"/>
    <property type="project" value="UniProtKB-UniRule"/>
</dbReference>
<dbReference type="PANTHER" id="PTHR43584">
    <property type="entry name" value="NUCLEOTIDYL TRANSFERASE"/>
    <property type="match status" value="1"/>
</dbReference>
<keyword evidence="6 20" id="KW-0963">Cytoplasm</keyword>
<keyword evidence="11 20" id="KW-0460">Magnesium</keyword>
<feature type="binding site" evidence="20">
    <location>
        <position position="376"/>
    </location>
    <ligand>
        <name>UDP-N-acetyl-alpha-D-glucosamine</name>
        <dbReference type="ChEBI" id="CHEBI:57705"/>
    </ligand>
</feature>
<keyword evidence="12 20" id="KW-0133">Cell shape</keyword>
<keyword evidence="24" id="KW-1185">Reference proteome</keyword>
<accession>A0A8J8SEX4</accession>
<dbReference type="EC" id="2.7.7.23" evidence="20"/>
<comment type="subcellular location">
    <subcellularLocation>
        <location evidence="1 20">Cytoplasm</location>
    </subcellularLocation>
</comment>
<evidence type="ECO:0000256" key="13">
    <source>
        <dbReference type="ARBA" id="ARBA00022984"/>
    </source>
</evidence>
<feature type="binding site" evidence="20">
    <location>
        <position position="227"/>
    </location>
    <ligand>
        <name>Mg(2+)</name>
        <dbReference type="ChEBI" id="CHEBI:18420"/>
    </ligand>
</feature>
<feature type="region of interest" description="Pyrophosphorylase" evidence="20">
    <location>
        <begin position="1"/>
        <end position="229"/>
    </location>
</feature>
<dbReference type="GO" id="GO:0008360">
    <property type="term" value="P:regulation of cell shape"/>
    <property type="evidence" value="ECO:0007669"/>
    <property type="project" value="UniProtKB-KW"/>
</dbReference>
<keyword evidence="10 20" id="KW-0677">Repeat</keyword>
<dbReference type="GO" id="GO:0016020">
    <property type="term" value="C:membrane"/>
    <property type="evidence" value="ECO:0007669"/>
    <property type="project" value="GOC"/>
</dbReference>
<dbReference type="InterPro" id="IPR005882">
    <property type="entry name" value="Bifunctional_GlmU"/>
</dbReference>